<sequence>MNKDFKYCKESRVMRTSRVFPNDINNHNTLFGGRLMSDIDLVASISAAKHSRRDCVTASTDSVDFLHPIRPTDSVYFESYVTWTGTSSMEVFVKVISENLKMGERKVAATALLTFVALDENNKPTPVPFVIPETVEETKLHETASERAKVRAERKKESKALAQFISMNDPWDCSK</sequence>
<name>A0A0K9F4E1_9BACI</name>
<comment type="caution">
    <text evidence="5">The sequence shown here is derived from an EMBL/GenBank/DDBJ whole genome shotgun (WGS) entry which is preliminary data.</text>
</comment>
<dbReference type="Proteomes" id="UP000037326">
    <property type="component" value="Unassembled WGS sequence"/>
</dbReference>
<organism evidence="5 6">
    <name type="scientific">Lysinibacillus xylanilyticus</name>
    <dbReference type="NCBI Taxonomy" id="582475"/>
    <lineage>
        <taxon>Bacteria</taxon>
        <taxon>Bacillati</taxon>
        <taxon>Bacillota</taxon>
        <taxon>Bacilli</taxon>
        <taxon>Bacillales</taxon>
        <taxon>Bacillaceae</taxon>
        <taxon>Lysinibacillus</taxon>
    </lineage>
</organism>
<feature type="domain" description="HotDog ACOT-type" evidence="4">
    <location>
        <begin position="9"/>
        <end position="121"/>
    </location>
</feature>
<dbReference type="CDD" id="cd03442">
    <property type="entry name" value="BFIT_BACH"/>
    <property type="match status" value="1"/>
</dbReference>
<accession>A0A0K9F4E1</accession>
<dbReference type="Gene3D" id="3.10.129.10">
    <property type="entry name" value="Hotdog Thioesterase"/>
    <property type="match status" value="1"/>
</dbReference>
<dbReference type="InterPro" id="IPR040170">
    <property type="entry name" value="Cytosol_ACT"/>
</dbReference>
<protein>
    <submittedName>
        <fullName evidence="5">Acyl-CoA thioester hydrolase</fullName>
    </submittedName>
</protein>
<gene>
    <name evidence="5" type="ORF">ACZ11_18135</name>
</gene>
<dbReference type="GeneID" id="96600141"/>
<proteinExistence type="inferred from homology"/>
<dbReference type="AlphaFoldDB" id="A0A0K9F4E1"/>
<dbReference type="PROSITE" id="PS51770">
    <property type="entry name" value="HOTDOG_ACOT"/>
    <property type="match status" value="1"/>
</dbReference>
<evidence type="ECO:0000256" key="3">
    <source>
        <dbReference type="PROSITE-ProRule" id="PRU01106"/>
    </source>
</evidence>
<evidence type="ECO:0000256" key="1">
    <source>
        <dbReference type="ARBA" id="ARBA00010458"/>
    </source>
</evidence>
<dbReference type="InterPro" id="IPR029069">
    <property type="entry name" value="HotDog_dom_sf"/>
</dbReference>
<dbReference type="GO" id="GO:0006637">
    <property type="term" value="P:acyl-CoA metabolic process"/>
    <property type="evidence" value="ECO:0007669"/>
    <property type="project" value="TreeGrafter"/>
</dbReference>
<dbReference type="OrthoDB" id="9791628at2"/>
<dbReference type="GO" id="GO:0005829">
    <property type="term" value="C:cytosol"/>
    <property type="evidence" value="ECO:0007669"/>
    <property type="project" value="TreeGrafter"/>
</dbReference>
<dbReference type="PATRIC" id="fig|582475.4.peg.2679"/>
<dbReference type="GO" id="GO:0052816">
    <property type="term" value="F:long-chain fatty acyl-CoA hydrolase activity"/>
    <property type="evidence" value="ECO:0007669"/>
    <property type="project" value="TreeGrafter"/>
</dbReference>
<reference evidence="6" key="1">
    <citation type="submission" date="2015-07" db="EMBL/GenBank/DDBJ databases">
        <authorList>
            <consortium name="Consortium for Microbial Forensics and Genomics (microFORGE)"/>
            <person name="Knight B.M."/>
            <person name="Roberts D.P."/>
            <person name="Lin D."/>
            <person name="Hari K."/>
            <person name="Fletcher J."/>
            <person name="Melcher U."/>
            <person name="Blagden T."/>
            <person name="Winegar R.A."/>
        </authorList>
    </citation>
    <scope>NUCLEOTIDE SEQUENCE [LARGE SCALE GENOMIC DNA]</scope>
    <source>
        <strain evidence="6">DSM 23493</strain>
    </source>
</reference>
<evidence type="ECO:0000313" key="5">
    <source>
        <dbReference type="EMBL" id="KMY29047.1"/>
    </source>
</evidence>
<dbReference type="GO" id="GO:0009062">
    <property type="term" value="P:fatty acid catabolic process"/>
    <property type="evidence" value="ECO:0007669"/>
    <property type="project" value="TreeGrafter"/>
</dbReference>
<dbReference type="EMBL" id="LFXJ01000010">
    <property type="protein sequence ID" value="KMY29047.1"/>
    <property type="molecule type" value="Genomic_DNA"/>
</dbReference>
<evidence type="ECO:0000313" key="6">
    <source>
        <dbReference type="Proteomes" id="UP000037326"/>
    </source>
</evidence>
<dbReference type="InterPro" id="IPR006683">
    <property type="entry name" value="Thioestr_dom"/>
</dbReference>
<evidence type="ECO:0000259" key="4">
    <source>
        <dbReference type="PROSITE" id="PS51770"/>
    </source>
</evidence>
<comment type="similarity">
    <text evidence="1">Belongs to the acyl coenzyme A hydrolase family.</text>
</comment>
<dbReference type="RefSeq" id="WP_049667950.1">
    <property type="nucleotide sequence ID" value="NZ_JBIVOC010000007.1"/>
</dbReference>
<dbReference type="PANTHER" id="PTHR11049">
    <property type="entry name" value="ACYL COENZYME A THIOESTER HYDROLASE"/>
    <property type="match status" value="1"/>
</dbReference>
<dbReference type="PANTHER" id="PTHR11049:SF24">
    <property type="entry name" value="CYTOSOLIC ACYL COENZYME A THIOESTER HYDROLASE"/>
    <property type="match status" value="1"/>
</dbReference>
<dbReference type="InterPro" id="IPR033120">
    <property type="entry name" value="HOTDOG_ACOT"/>
</dbReference>
<dbReference type="Pfam" id="PF03061">
    <property type="entry name" value="4HBT"/>
    <property type="match status" value="1"/>
</dbReference>
<keyword evidence="2 3" id="KW-0378">Hydrolase</keyword>
<dbReference type="SUPFAM" id="SSF54637">
    <property type="entry name" value="Thioesterase/thiol ester dehydrase-isomerase"/>
    <property type="match status" value="1"/>
</dbReference>
<evidence type="ECO:0000256" key="2">
    <source>
        <dbReference type="ARBA" id="ARBA00022801"/>
    </source>
</evidence>